<reference evidence="1" key="1">
    <citation type="submission" date="2023-10" db="EMBL/GenBank/DDBJ databases">
        <authorList>
            <person name="Chen Y."/>
            <person name="Shah S."/>
            <person name="Dougan E. K."/>
            <person name="Thang M."/>
            <person name="Chan C."/>
        </authorList>
    </citation>
    <scope>NUCLEOTIDE SEQUENCE [LARGE SCALE GENOMIC DNA]</scope>
</reference>
<sequence length="431" mass="47565">VLRRKNETVDALHWCLGARTSACSGASEFEMEAVAALVAPVVVKPATAPSQEEAAGVLLRGHLSYDAEETHTTVVPYEFGSVSLPEHVHDAADVTAVLDAEDRLIIEGWQQSMMRSPDELRQLNERLGDIKPFWDKKLSRNQKAYRQFILDLDRRGMIKWTTDPIEHAGLLFVGKKDKSLRLIIDASFALGVGDVENCLHRLRLPDGMHRCFALRPIPAKCTELRDTVGRGALIYPCLASFPMGFTWSLWVAQRCSEAVLGRVSQLGPSRRIADHAEPIVPRKGGEVQYALYVDNLGVFGGAEPPAQLALGAGCAALGAVGLKTHEHELMAGGGETLGCLLDGPQLETRVTEKRRWRIDGAFRWALRRRRLSGKQLERLVGHAAFVGLLDRTALSVFNACYAFIHRHGDSMAVMRPTVRQELQAFIGLLPL</sequence>
<accession>A0ABN9Q9B7</accession>
<dbReference type="Proteomes" id="UP001189429">
    <property type="component" value="Unassembled WGS sequence"/>
</dbReference>
<protein>
    <recommendedName>
        <fullName evidence="3">RNA-directed RNA polymerase</fullName>
    </recommendedName>
</protein>
<feature type="non-terminal residue" evidence="1">
    <location>
        <position position="1"/>
    </location>
</feature>
<organism evidence="1 2">
    <name type="scientific">Prorocentrum cordatum</name>
    <dbReference type="NCBI Taxonomy" id="2364126"/>
    <lineage>
        <taxon>Eukaryota</taxon>
        <taxon>Sar</taxon>
        <taxon>Alveolata</taxon>
        <taxon>Dinophyceae</taxon>
        <taxon>Prorocentrales</taxon>
        <taxon>Prorocentraceae</taxon>
        <taxon>Prorocentrum</taxon>
    </lineage>
</organism>
<name>A0ABN9Q9B7_9DINO</name>
<gene>
    <name evidence="1" type="ORF">PCOR1329_LOCUS9022</name>
</gene>
<proteinExistence type="predicted"/>
<feature type="non-terminal residue" evidence="1">
    <location>
        <position position="431"/>
    </location>
</feature>
<comment type="caution">
    <text evidence="1">The sequence shown here is derived from an EMBL/GenBank/DDBJ whole genome shotgun (WGS) entry which is preliminary data.</text>
</comment>
<keyword evidence="2" id="KW-1185">Reference proteome</keyword>
<evidence type="ECO:0000313" key="1">
    <source>
        <dbReference type="EMBL" id="CAK0801028.1"/>
    </source>
</evidence>
<evidence type="ECO:0000313" key="2">
    <source>
        <dbReference type="Proteomes" id="UP001189429"/>
    </source>
</evidence>
<evidence type="ECO:0008006" key="3">
    <source>
        <dbReference type="Google" id="ProtNLM"/>
    </source>
</evidence>
<dbReference type="EMBL" id="CAUYUJ010002492">
    <property type="protein sequence ID" value="CAK0801028.1"/>
    <property type="molecule type" value="Genomic_DNA"/>
</dbReference>